<evidence type="ECO:0000256" key="14">
    <source>
        <dbReference type="HAMAP-Rule" id="MF_00046"/>
    </source>
</evidence>
<dbReference type="Gene3D" id="3.90.190.20">
    <property type="entry name" value="Mur ligase, C-terminal domain"/>
    <property type="match status" value="1"/>
</dbReference>
<dbReference type="HAMAP" id="MF_00046">
    <property type="entry name" value="MurC"/>
    <property type="match status" value="1"/>
</dbReference>
<evidence type="ECO:0000259" key="16">
    <source>
        <dbReference type="Pfam" id="PF02875"/>
    </source>
</evidence>
<accession>A0A4Z0D2V1</accession>
<dbReference type="PANTHER" id="PTHR43445">
    <property type="entry name" value="UDP-N-ACETYLMURAMATE--L-ALANINE LIGASE-RELATED"/>
    <property type="match status" value="1"/>
</dbReference>
<dbReference type="GO" id="GO:0008763">
    <property type="term" value="F:UDP-N-acetylmuramate-L-alanine ligase activity"/>
    <property type="evidence" value="ECO:0007669"/>
    <property type="project" value="UniProtKB-UniRule"/>
</dbReference>
<dbReference type="InterPro" id="IPR036615">
    <property type="entry name" value="Mur_ligase_C_dom_sf"/>
</dbReference>
<evidence type="ECO:0000313" key="18">
    <source>
        <dbReference type="EMBL" id="TFZ39655.1"/>
    </source>
</evidence>
<comment type="function">
    <text evidence="14">Cell wall formation.</text>
</comment>
<evidence type="ECO:0000259" key="17">
    <source>
        <dbReference type="Pfam" id="PF08245"/>
    </source>
</evidence>
<reference evidence="18 19" key="1">
    <citation type="submission" date="2019-03" db="EMBL/GenBank/DDBJ databases">
        <title>Draft genome sequence data and analysis of a Fermenting Bacterium, Soehngenia longevitae strain 1933PT, isolated from petroleum reservoir in Azerbaijan.</title>
        <authorList>
            <person name="Grouzdev D.S."/>
            <person name="Bidzhieva S.K."/>
            <person name="Sokolova D.S."/>
            <person name="Tourova T.P."/>
            <person name="Poltaraus A.B."/>
            <person name="Nazina T.N."/>
        </authorList>
    </citation>
    <scope>NUCLEOTIDE SEQUENCE [LARGE SCALE GENOMIC DNA]</scope>
    <source>
        <strain evidence="18 19">1933P</strain>
    </source>
</reference>
<dbReference type="SUPFAM" id="SSF53244">
    <property type="entry name" value="MurD-like peptide ligases, peptide-binding domain"/>
    <property type="match status" value="1"/>
</dbReference>
<gene>
    <name evidence="14" type="primary">murC</name>
    <name evidence="18" type="ORF">E4100_07495</name>
</gene>
<comment type="caution">
    <text evidence="18">The sequence shown here is derived from an EMBL/GenBank/DDBJ whole genome shotgun (WGS) entry which is preliminary data.</text>
</comment>
<comment type="subcellular location">
    <subcellularLocation>
        <location evidence="1 14">Cytoplasm</location>
    </subcellularLocation>
</comment>
<keyword evidence="4 14" id="KW-0963">Cytoplasm</keyword>
<dbReference type="RefSeq" id="WP_135271423.1">
    <property type="nucleotide sequence ID" value="NZ_SRIB01000010.1"/>
</dbReference>
<feature type="domain" description="Mur ligase central" evidence="17">
    <location>
        <begin position="117"/>
        <end position="296"/>
    </location>
</feature>
<keyword evidence="10 14" id="KW-0573">Peptidoglycan synthesis</keyword>
<dbReference type="Pfam" id="PF02875">
    <property type="entry name" value="Mur_ligase_C"/>
    <property type="match status" value="1"/>
</dbReference>
<dbReference type="GO" id="GO:0071555">
    <property type="term" value="P:cell wall organization"/>
    <property type="evidence" value="ECO:0007669"/>
    <property type="project" value="UniProtKB-KW"/>
</dbReference>
<comment type="pathway">
    <text evidence="2 14">Cell wall biogenesis; peptidoglycan biosynthesis.</text>
</comment>
<feature type="binding site" evidence="14">
    <location>
        <begin position="119"/>
        <end position="125"/>
    </location>
    <ligand>
        <name>ATP</name>
        <dbReference type="ChEBI" id="CHEBI:30616"/>
    </ligand>
</feature>
<keyword evidence="7 14" id="KW-0547">Nucleotide-binding</keyword>
<keyword evidence="6 14" id="KW-0132">Cell division</keyword>
<evidence type="ECO:0000256" key="10">
    <source>
        <dbReference type="ARBA" id="ARBA00022984"/>
    </source>
</evidence>
<dbReference type="Proteomes" id="UP000298381">
    <property type="component" value="Unassembled WGS sequence"/>
</dbReference>
<evidence type="ECO:0000259" key="15">
    <source>
        <dbReference type="Pfam" id="PF01225"/>
    </source>
</evidence>
<evidence type="ECO:0000256" key="3">
    <source>
        <dbReference type="ARBA" id="ARBA00012211"/>
    </source>
</evidence>
<evidence type="ECO:0000313" key="19">
    <source>
        <dbReference type="Proteomes" id="UP000298381"/>
    </source>
</evidence>
<dbReference type="UniPathway" id="UPA00219"/>
<dbReference type="Pfam" id="PF08245">
    <property type="entry name" value="Mur_ligase_M"/>
    <property type="match status" value="1"/>
</dbReference>
<dbReference type="EC" id="6.3.2.8" evidence="3 14"/>
<dbReference type="GO" id="GO:0009252">
    <property type="term" value="P:peptidoglycan biosynthetic process"/>
    <property type="evidence" value="ECO:0007669"/>
    <property type="project" value="UniProtKB-UniRule"/>
</dbReference>
<organism evidence="18 19">
    <name type="scientific">Soehngenia longivitae</name>
    <dbReference type="NCBI Taxonomy" id="2562294"/>
    <lineage>
        <taxon>Bacteria</taxon>
        <taxon>Bacillati</taxon>
        <taxon>Bacillota</taxon>
        <taxon>Tissierellia</taxon>
        <taxon>Tissierellales</taxon>
        <taxon>Tissierellaceae</taxon>
        <taxon>Soehngenia</taxon>
    </lineage>
</organism>
<dbReference type="Gene3D" id="3.40.50.720">
    <property type="entry name" value="NAD(P)-binding Rossmann-like Domain"/>
    <property type="match status" value="1"/>
</dbReference>
<keyword evidence="12 14" id="KW-0961">Cell wall biogenesis/degradation</keyword>
<evidence type="ECO:0000256" key="2">
    <source>
        <dbReference type="ARBA" id="ARBA00004752"/>
    </source>
</evidence>
<sequence>MFEFNIYEKIFKKIHFIGIGGISMSGLAEILFYKGFTVTGSDAKQSKVTDHLESIGIKVFIGHDAKNIDNADLVIYTDAVSNDNVELNACIDRKIPLIDRATFLGSLMKNYKQSIAISGTHGKTTTTSMLATVLNFSELNPTMLIGGNLDDIGGNVKLGSDDLILTEACEYKANILKYFPTIAVILNIDEDHLDYFKGIEHIKETFKGYFKNIPKDGYLVVNTDDENINSILNSANSNIITFGIKSDALITAKNIEYDVHGNPSFDIYKEHNLVGNLKLNVMGEHNILNALATYCVSSLIGIKDADIFNKLSHFNGVHRRLEYKGLLGDVKIIDDYAHHPTEIMASLKAIRKSTKEKIYCVFQPHTFTRTKILLDGFSKAFVDADKVIIADIYAAREKDLGEIHSRDLTEKIKLSGIDAIYLGSFKEIEDFLLNEVSDHDIIVTMGAGNVYEIGEDLLKINETPNIKQIIV</sequence>
<dbReference type="EMBL" id="SRIB01000010">
    <property type="protein sequence ID" value="TFZ39655.1"/>
    <property type="molecule type" value="Genomic_DNA"/>
</dbReference>
<dbReference type="SUPFAM" id="SSF51984">
    <property type="entry name" value="MurCD N-terminal domain"/>
    <property type="match status" value="1"/>
</dbReference>
<evidence type="ECO:0000256" key="9">
    <source>
        <dbReference type="ARBA" id="ARBA00022960"/>
    </source>
</evidence>
<keyword evidence="8 14" id="KW-0067">ATP-binding</keyword>
<keyword evidence="19" id="KW-1185">Reference proteome</keyword>
<protein>
    <recommendedName>
        <fullName evidence="3 14">UDP-N-acetylmuramate--L-alanine ligase</fullName>
        <ecNumber evidence="3 14">6.3.2.8</ecNumber>
    </recommendedName>
    <alternativeName>
        <fullName evidence="14">UDP-N-acetylmuramoyl-L-alanine synthetase</fullName>
    </alternativeName>
</protein>
<dbReference type="InterPro" id="IPR000713">
    <property type="entry name" value="Mur_ligase_N"/>
</dbReference>
<dbReference type="OrthoDB" id="9804126at2"/>
<evidence type="ECO:0000256" key="5">
    <source>
        <dbReference type="ARBA" id="ARBA00022598"/>
    </source>
</evidence>
<dbReference type="Gene3D" id="3.40.1190.10">
    <property type="entry name" value="Mur-like, catalytic domain"/>
    <property type="match status" value="1"/>
</dbReference>
<dbReference type="SUPFAM" id="SSF53623">
    <property type="entry name" value="MurD-like peptide ligases, catalytic domain"/>
    <property type="match status" value="1"/>
</dbReference>
<evidence type="ECO:0000256" key="12">
    <source>
        <dbReference type="ARBA" id="ARBA00023316"/>
    </source>
</evidence>
<dbReference type="GO" id="GO:0008360">
    <property type="term" value="P:regulation of cell shape"/>
    <property type="evidence" value="ECO:0007669"/>
    <property type="project" value="UniProtKB-KW"/>
</dbReference>
<proteinExistence type="inferred from homology"/>
<evidence type="ECO:0000256" key="4">
    <source>
        <dbReference type="ARBA" id="ARBA00022490"/>
    </source>
</evidence>
<dbReference type="Pfam" id="PF01225">
    <property type="entry name" value="Mur_ligase"/>
    <property type="match status" value="1"/>
</dbReference>
<feature type="domain" description="Mur ligase N-terminal catalytic" evidence="15">
    <location>
        <begin position="13"/>
        <end position="111"/>
    </location>
</feature>
<keyword evidence="5 14" id="KW-0436">Ligase</keyword>
<dbReference type="InterPro" id="IPR004101">
    <property type="entry name" value="Mur_ligase_C"/>
</dbReference>
<dbReference type="AlphaFoldDB" id="A0A4Z0D2V1"/>
<feature type="domain" description="Mur ligase C-terminal" evidence="16">
    <location>
        <begin position="319"/>
        <end position="448"/>
    </location>
</feature>
<evidence type="ECO:0000256" key="8">
    <source>
        <dbReference type="ARBA" id="ARBA00022840"/>
    </source>
</evidence>
<dbReference type="GO" id="GO:0051301">
    <property type="term" value="P:cell division"/>
    <property type="evidence" value="ECO:0007669"/>
    <property type="project" value="UniProtKB-KW"/>
</dbReference>
<name>A0A4Z0D2V1_9FIRM</name>
<dbReference type="InterPro" id="IPR050061">
    <property type="entry name" value="MurCDEF_pg_biosynth"/>
</dbReference>
<dbReference type="NCBIfam" id="TIGR01082">
    <property type="entry name" value="murC"/>
    <property type="match status" value="1"/>
</dbReference>
<keyword evidence="11 14" id="KW-0131">Cell cycle</keyword>
<evidence type="ECO:0000256" key="1">
    <source>
        <dbReference type="ARBA" id="ARBA00004496"/>
    </source>
</evidence>
<dbReference type="InterPro" id="IPR005758">
    <property type="entry name" value="UDP-N-AcMur_Ala_ligase_MurC"/>
</dbReference>
<evidence type="ECO:0000256" key="7">
    <source>
        <dbReference type="ARBA" id="ARBA00022741"/>
    </source>
</evidence>
<dbReference type="PANTHER" id="PTHR43445:SF3">
    <property type="entry name" value="UDP-N-ACETYLMURAMATE--L-ALANINE LIGASE"/>
    <property type="match status" value="1"/>
</dbReference>
<comment type="catalytic activity">
    <reaction evidence="13 14">
        <text>UDP-N-acetyl-alpha-D-muramate + L-alanine + ATP = UDP-N-acetyl-alpha-D-muramoyl-L-alanine + ADP + phosphate + H(+)</text>
        <dbReference type="Rhea" id="RHEA:23372"/>
        <dbReference type="ChEBI" id="CHEBI:15378"/>
        <dbReference type="ChEBI" id="CHEBI:30616"/>
        <dbReference type="ChEBI" id="CHEBI:43474"/>
        <dbReference type="ChEBI" id="CHEBI:57972"/>
        <dbReference type="ChEBI" id="CHEBI:70757"/>
        <dbReference type="ChEBI" id="CHEBI:83898"/>
        <dbReference type="ChEBI" id="CHEBI:456216"/>
        <dbReference type="EC" id="6.3.2.8"/>
    </reaction>
</comment>
<evidence type="ECO:0000256" key="6">
    <source>
        <dbReference type="ARBA" id="ARBA00022618"/>
    </source>
</evidence>
<dbReference type="GO" id="GO:0005737">
    <property type="term" value="C:cytoplasm"/>
    <property type="evidence" value="ECO:0007669"/>
    <property type="project" value="UniProtKB-SubCell"/>
</dbReference>
<evidence type="ECO:0000256" key="13">
    <source>
        <dbReference type="ARBA" id="ARBA00047833"/>
    </source>
</evidence>
<keyword evidence="9 14" id="KW-0133">Cell shape</keyword>
<dbReference type="InterPro" id="IPR036565">
    <property type="entry name" value="Mur-like_cat_sf"/>
</dbReference>
<comment type="similarity">
    <text evidence="14">Belongs to the MurCDEF family.</text>
</comment>
<evidence type="ECO:0000256" key="11">
    <source>
        <dbReference type="ARBA" id="ARBA00023306"/>
    </source>
</evidence>
<dbReference type="GO" id="GO:0005524">
    <property type="term" value="F:ATP binding"/>
    <property type="evidence" value="ECO:0007669"/>
    <property type="project" value="UniProtKB-UniRule"/>
</dbReference>
<dbReference type="InterPro" id="IPR013221">
    <property type="entry name" value="Mur_ligase_cen"/>
</dbReference>